<dbReference type="InterPro" id="IPR012337">
    <property type="entry name" value="RNaseH-like_sf"/>
</dbReference>
<evidence type="ECO:0000313" key="10">
    <source>
        <dbReference type="Proteomes" id="UP000319160"/>
    </source>
</evidence>
<comment type="similarity">
    <text evidence="2">Belongs to the RNase H family.</text>
</comment>
<comment type="caution">
    <text evidence="9">The sequence shown here is derived from an EMBL/GenBank/DDBJ whole genome shotgun (WGS) entry which is preliminary data.</text>
</comment>
<evidence type="ECO:0000256" key="5">
    <source>
        <dbReference type="ARBA" id="ARBA00022723"/>
    </source>
</evidence>
<evidence type="ECO:0000259" key="8">
    <source>
        <dbReference type="PROSITE" id="PS50879"/>
    </source>
</evidence>
<dbReference type="PANTHER" id="PTHR10642">
    <property type="entry name" value="RIBONUCLEASE H1"/>
    <property type="match status" value="1"/>
</dbReference>
<dbReference type="GO" id="GO:0046872">
    <property type="term" value="F:metal ion binding"/>
    <property type="evidence" value="ECO:0007669"/>
    <property type="project" value="UniProtKB-KW"/>
</dbReference>
<keyword evidence="10" id="KW-1185">Reference proteome</keyword>
<dbReference type="SUPFAM" id="SSF53098">
    <property type="entry name" value="Ribonuclease H-like"/>
    <property type="match status" value="1"/>
</dbReference>
<dbReference type="GO" id="GO:0004523">
    <property type="term" value="F:RNA-DNA hybrid ribonuclease activity"/>
    <property type="evidence" value="ECO:0007669"/>
    <property type="project" value="UniProtKB-EC"/>
</dbReference>
<evidence type="ECO:0000256" key="4">
    <source>
        <dbReference type="ARBA" id="ARBA00022722"/>
    </source>
</evidence>
<keyword evidence="5" id="KW-0479">Metal-binding</keyword>
<dbReference type="OrthoDB" id="407198at2759"/>
<evidence type="ECO:0000256" key="7">
    <source>
        <dbReference type="ARBA" id="ARBA00022801"/>
    </source>
</evidence>
<keyword evidence="4" id="KW-0540">Nuclease</keyword>
<dbReference type="EMBL" id="VFLP01000052">
    <property type="protein sequence ID" value="TRX90786.1"/>
    <property type="molecule type" value="Genomic_DNA"/>
</dbReference>
<dbReference type="InterPro" id="IPR002156">
    <property type="entry name" value="RNaseH_domain"/>
</dbReference>
<proteinExistence type="inferred from homology"/>
<accession>A0A553HS69</accession>
<dbReference type="GO" id="GO:0043137">
    <property type="term" value="P:DNA replication, removal of RNA primer"/>
    <property type="evidence" value="ECO:0007669"/>
    <property type="project" value="TreeGrafter"/>
</dbReference>
<evidence type="ECO:0000313" key="9">
    <source>
        <dbReference type="EMBL" id="TRX90786.1"/>
    </source>
</evidence>
<dbReference type="InterPro" id="IPR050092">
    <property type="entry name" value="RNase_H"/>
</dbReference>
<dbReference type="PROSITE" id="PS50879">
    <property type="entry name" value="RNASE_H_1"/>
    <property type="match status" value="1"/>
</dbReference>
<gene>
    <name evidence="9" type="ORF">FHL15_008365</name>
</gene>
<protein>
    <recommendedName>
        <fullName evidence="3">ribonuclease H</fullName>
        <ecNumber evidence="3">3.1.26.4</ecNumber>
    </recommendedName>
</protein>
<dbReference type="Proteomes" id="UP000319160">
    <property type="component" value="Unassembled WGS sequence"/>
</dbReference>
<reference evidence="10" key="1">
    <citation type="submission" date="2019-06" db="EMBL/GenBank/DDBJ databases">
        <title>Draft genome sequence of the griseofulvin-producing fungus Xylaria cubensis strain G536.</title>
        <authorList>
            <person name="Mead M.E."/>
            <person name="Raja H.A."/>
            <person name="Steenwyk J.L."/>
            <person name="Knowles S.L."/>
            <person name="Oberlies N.H."/>
            <person name="Rokas A."/>
        </authorList>
    </citation>
    <scope>NUCLEOTIDE SEQUENCE [LARGE SCALE GENOMIC DNA]</scope>
    <source>
        <strain evidence="10">G536</strain>
    </source>
</reference>
<evidence type="ECO:0000256" key="1">
    <source>
        <dbReference type="ARBA" id="ARBA00000077"/>
    </source>
</evidence>
<keyword evidence="7" id="KW-0378">Hydrolase</keyword>
<feature type="domain" description="RNase H type-1" evidence="8">
    <location>
        <begin position="133"/>
        <end position="309"/>
    </location>
</feature>
<organism evidence="9 10">
    <name type="scientific">Xylaria flabelliformis</name>
    <dbReference type="NCBI Taxonomy" id="2512241"/>
    <lineage>
        <taxon>Eukaryota</taxon>
        <taxon>Fungi</taxon>
        <taxon>Dikarya</taxon>
        <taxon>Ascomycota</taxon>
        <taxon>Pezizomycotina</taxon>
        <taxon>Sordariomycetes</taxon>
        <taxon>Xylariomycetidae</taxon>
        <taxon>Xylariales</taxon>
        <taxon>Xylariaceae</taxon>
        <taxon>Xylaria</taxon>
    </lineage>
</organism>
<dbReference type="EC" id="3.1.26.4" evidence="3"/>
<dbReference type="AlphaFoldDB" id="A0A553HS69"/>
<dbReference type="STRING" id="2512241.A0A553HS69"/>
<comment type="catalytic activity">
    <reaction evidence="1">
        <text>Endonucleolytic cleavage to 5'-phosphomonoester.</text>
        <dbReference type="EC" id="3.1.26.4"/>
    </reaction>
</comment>
<dbReference type="Gene3D" id="3.30.420.10">
    <property type="entry name" value="Ribonuclease H-like superfamily/Ribonuclease H"/>
    <property type="match status" value="1"/>
</dbReference>
<name>A0A553HS69_9PEZI</name>
<dbReference type="Pfam" id="PF00075">
    <property type="entry name" value="RNase_H"/>
    <property type="match status" value="1"/>
</dbReference>
<evidence type="ECO:0000256" key="2">
    <source>
        <dbReference type="ARBA" id="ARBA00005300"/>
    </source>
</evidence>
<sequence>MSVLSDIKPLVAYDAREGPVCFDHRRQVCDTCCMRYPGTGRFPEFDGDERVFILEPVVNRFMPQWDHLLSGLYNTYMIAKNRADPPEALTQDQISLHYCDECQITWIEGDAGVEAVQSHPSHRTTSFHAQYGTDRSLIVFTDGACPSNGMSSAVNSSIGVYFGPQSKYNISERLNNDDTPTNQVAEITAALKALQQVLRNVEPARRTLIRGSFPRIGKDRFIGIKRFRLIVATDSSYVVECMSKHIEKWSMVDGIYRNEQGGAVKNSDGFAKLTHAVKELSMVGVQVAWYHVPRQFNKEADGLARSALQS</sequence>
<evidence type="ECO:0000256" key="6">
    <source>
        <dbReference type="ARBA" id="ARBA00022759"/>
    </source>
</evidence>
<dbReference type="InterPro" id="IPR036397">
    <property type="entry name" value="RNaseH_sf"/>
</dbReference>
<dbReference type="GO" id="GO:0003676">
    <property type="term" value="F:nucleic acid binding"/>
    <property type="evidence" value="ECO:0007669"/>
    <property type="project" value="InterPro"/>
</dbReference>
<dbReference type="CDD" id="cd13934">
    <property type="entry name" value="RNase_H_Dikarya_like"/>
    <property type="match status" value="1"/>
</dbReference>
<evidence type="ECO:0000256" key="3">
    <source>
        <dbReference type="ARBA" id="ARBA00012180"/>
    </source>
</evidence>
<dbReference type="PANTHER" id="PTHR10642:SF26">
    <property type="entry name" value="RIBONUCLEASE H1"/>
    <property type="match status" value="1"/>
</dbReference>
<keyword evidence="6" id="KW-0255">Endonuclease</keyword>